<accession>A0A540NDW3</accession>
<dbReference type="AlphaFoldDB" id="A0A540NDW3"/>
<reference evidence="1 2" key="1">
    <citation type="journal article" date="2019" name="G3 (Bethesda)">
        <title>Sequencing of a Wild Apple (Malus baccata) Genome Unravels the Differences Between Cultivated and Wild Apple Species Regarding Disease Resistance and Cold Tolerance.</title>
        <authorList>
            <person name="Chen X."/>
        </authorList>
    </citation>
    <scope>NUCLEOTIDE SEQUENCE [LARGE SCALE GENOMIC DNA]</scope>
    <source>
        <strain evidence="2">cv. Shandingzi</strain>
        <tissue evidence="1">Leaves</tissue>
    </source>
</reference>
<comment type="caution">
    <text evidence="1">The sequence shown here is derived from an EMBL/GenBank/DDBJ whole genome shotgun (WGS) entry which is preliminary data.</text>
</comment>
<organism evidence="1 2">
    <name type="scientific">Malus baccata</name>
    <name type="common">Siberian crab apple</name>
    <name type="synonym">Pyrus baccata</name>
    <dbReference type="NCBI Taxonomy" id="106549"/>
    <lineage>
        <taxon>Eukaryota</taxon>
        <taxon>Viridiplantae</taxon>
        <taxon>Streptophyta</taxon>
        <taxon>Embryophyta</taxon>
        <taxon>Tracheophyta</taxon>
        <taxon>Spermatophyta</taxon>
        <taxon>Magnoliopsida</taxon>
        <taxon>eudicotyledons</taxon>
        <taxon>Gunneridae</taxon>
        <taxon>Pentapetalae</taxon>
        <taxon>rosids</taxon>
        <taxon>fabids</taxon>
        <taxon>Rosales</taxon>
        <taxon>Rosaceae</taxon>
        <taxon>Amygdaloideae</taxon>
        <taxon>Maleae</taxon>
        <taxon>Malus</taxon>
    </lineage>
</organism>
<sequence length="118" mass="12653">MGNPIGKFNLKPNPVENFSDLYTDVGLKALDKFLASKSYISRCTPPCSKSRRFFCQCEQVVRHPSSQLASTLPGKAARVRVSSSKAEAATPTLAAAVAGCNDVDDLDLFGDETEVGQV</sequence>
<gene>
    <name evidence="1" type="ORF">C1H46_005169</name>
</gene>
<proteinExistence type="predicted"/>
<dbReference type="Proteomes" id="UP000315295">
    <property type="component" value="Unassembled WGS sequence"/>
</dbReference>
<evidence type="ECO:0000313" key="1">
    <source>
        <dbReference type="EMBL" id="TQE09234.1"/>
    </source>
</evidence>
<dbReference type="EMBL" id="VIEB01000060">
    <property type="protein sequence ID" value="TQE09234.1"/>
    <property type="molecule type" value="Genomic_DNA"/>
</dbReference>
<keyword evidence="2" id="KW-1185">Reference proteome</keyword>
<name>A0A540NDW3_MALBA</name>
<evidence type="ECO:0000313" key="2">
    <source>
        <dbReference type="Proteomes" id="UP000315295"/>
    </source>
</evidence>
<protein>
    <submittedName>
        <fullName evidence="1">Uncharacterized protein</fullName>
    </submittedName>
</protein>
<dbReference type="STRING" id="106549.A0A540NDW3"/>